<keyword evidence="4" id="KW-0520">NAD</keyword>
<reference evidence="10" key="1">
    <citation type="submission" date="2019-09" db="EMBL/GenBank/DDBJ databases">
        <title>Draft genome information of white flower Hibiscus syriacus.</title>
        <authorList>
            <person name="Kim Y.-M."/>
        </authorList>
    </citation>
    <scope>NUCLEOTIDE SEQUENCE [LARGE SCALE GENOMIC DNA]</scope>
    <source>
        <strain evidence="10">YM2019G1</strain>
    </source>
</reference>
<dbReference type="GO" id="GO:0009854">
    <property type="term" value="P:oxidative photosynthetic carbon pathway"/>
    <property type="evidence" value="ECO:0007669"/>
    <property type="project" value="UniProtKB-KW"/>
</dbReference>
<evidence type="ECO:0000259" key="8">
    <source>
        <dbReference type="Pfam" id="PF00389"/>
    </source>
</evidence>
<keyword evidence="2" id="KW-0521">NADP</keyword>
<evidence type="ECO:0000256" key="2">
    <source>
        <dbReference type="ARBA" id="ARBA00022857"/>
    </source>
</evidence>
<comment type="similarity">
    <text evidence="6">Belongs to the D-isomer specific 2-hydroxyacid dehydrogenase family. GyaR subfamily.</text>
</comment>
<protein>
    <submittedName>
        <fullName evidence="10">Glyoxylate/hydroxypyruvate reductase HPR3</fullName>
    </submittedName>
</protein>
<evidence type="ECO:0000256" key="4">
    <source>
        <dbReference type="ARBA" id="ARBA00023027"/>
    </source>
</evidence>
<dbReference type="FunFam" id="3.40.50.720:FF:000213">
    <property type="entry name" value="Putative 2-hydroxyacid dehydrogenase"/>
    <property type="match status" value="1"/>
</dbReference>
<evidence type="ECO:0000256" key="5">
    <source>
        <dbReference type="ARBA" id="ARBA00023238"/>
    </source>
</evidence>
<dbReference type="Pfam" id="PF02826">
    <property type="entry name" value="2-Hacid_dh_C"/>
    <property type="match status" value="1"/>
</dbReference>
<sequence>MTSENQPRHSQSELPCVLSLKLPPSFLTFGDHFFDSPKFQYLKAYESPLPLPQFLQAHAQSVQAILASGAAPVTAETIRLLPRLGLVVTTSQGLNHIDLSECHRRGIAVAGAGTLYSADCADYVVGLLIDVLRKISAGNRYVKQGLWPSQGDYPLGYKLGGKRVGIVGLGSIGTEVARRLDAFGCSISYNSRSKKSLVPYTFYPNVLELAANSDVLIICCALTDETHHLINKEVLSALGSDGVIINIARGPIIDEKELVRRLVKGEIRGAGLDVFEHEPAVPAELFALDNVVMSPHCAVRTWGSFEDLRKIVIGNFEAFFSNEPLLTPVALDHLPHLSR</sequence>
<name>A0A6A2Y2Y5_HIBSY</name>
<dbReference type="InterPro" id="IPR050223">
    <property type="entry name" value="D-isomer_2-hydroxyacid_DH"/>
</dbReference>
<dbReference type="InterPro" id="IPR006139">
    <property type="entry name" value="D-isomer_2_OHA_DH_cat_dom"/>
</dbReference>
<evidence type="ECO:0000313" key="10">
    <source>
        <dbReference type="EMBL" id="KAE8662494.1"/>
    </source>
</evidence>
<gene>
    <name evidence="10" type="ORF">F3Y22_tig00113337pilonHSYRG00161</name>
</gene>
<evidence type="ECO:0000256" key="3">
    <source>
        <dbReference type="ARBA" id="ARBA00023002"/>
    </source>
</evidence>
<dbReference type="GO" id="GO:0051287">
    <property type="term" value="F:NAD binding"/>
    <property type="evidence" value="ECO:0007669"/>
    <property type="project" value="InterPro"/>
</dbReference>
<dbReference type="Gene3D" id="3.40.50.720">
    <property type="entry name" value="NAD(P)-binding Rossmann-like Domain"/>
    <property type="match status" value="2"/>
</dbReference>
<feature type="domain" description="D-isomer specific 2-hydroxyacid dehydrogenase catalytic" evidence="8">
    <location>
        <begin position="55"/>
        <end position="329"/>
    </location>
</feature>
<keyword evidence="3 7" id="KW-0560">Oxidoreductase</keyword>
<organism evidence="10 11">
    <name type="scientific">Hibiscus syriacus</name>
    <name type="common">Rose of Sharon</name>
    <dbReference type="NCBI Taxonomy" id="106335"/>
    <lineage>
        <taxon>Eukaryota</taxon>
        <taxon>Viridiplantae</taxon>
        <taxon>Streptophyta</taxon>
        <taxon>Embryophyta</taxon>
        <taxon>Tracheophyta</taxon>
        <taxon>Spermatophyta</taxon>
        <taxon>Magnoliopsida</taxon>
        <taxon>eudicotyledons</taxon>
        <taxon>Gunneridae</taxon>
        <taxon>Pentapetalae</taxon>
        <taxon>rosids</taxon>
        <taxon>malvids</taxon>
        <taxon>Malvales</taxon>
        <taxon>Malvaceae</taxon>
        <taxon>Malvoideae</taxon>
        <taxon>Hibiscus</taxon>
    </lineage>
</organism>
<dbReference type="OrthoDB" id="298012at2759"/>
<feature type="domain" description="D-isomer specific 2-hydroxyacid dehydrogenase NAD-binding" evidence="9">
    <location>
        <begin position="125"/>
        <end position="298"/>
    </location>
</feature>
<dbReference type="GO" id="GO:0005829">
    <property type="term" value="C:cytosol"/>
    <property type="evidence" value="ECO:0007669"/>
    <property type="project" value="TreeGrafter"/>
</dbReference>
<dbReference type="EMBL" id="VEPZ02001705">
    <property type="protein sequence ID" value="KAE8662494.1"/>
    <property type="molecule type" value="Genomic_DNA"/>
</dbReference>
<dbReference type="SUPFAM" id="SSF52283">
    <property type="entry name" value="Formate/glycerate dehydrogenase catalytic domain-like"/>
    <property type="match status" value="1"/>
</dbReference>
<keyword evidence="5" id="KW-0601">Photorespiration</keyword>
<evidence type="ECO:0000313" key="11">
    <source>
        <dbReference type="Proteomes" id="UP000436088"/>
    </source>
</evidence>
<comment type="caution">
    <text evidence="10">The sequence shown here is derived from an EMBL/GenBank/DDBJ whole genome shotgun (WGS) entry which is preliminary data.</text>
</comment>
<evidence type="ECO:0000256" key="6">
    <source>
        <dbReference type="ARBA" id="ARBA00061400"/>
    </source>
</evidence>
<dbReference type="PANTHER" id="PTHR10996">
    <property type="entry name" value="2-HYDROXYACID DEHYDROGENASE-RELATED"/>
    <property type="match status" value="1"/>
</dbReference>
<dbReference type="GO" id="GO:0030267">
    <property type="term" value="F:glyoxylate reductase (NADPH) activity"/>
    <property type="evidence" value="ECO:0007669"/>
    <property type="project" value="TreeGrafter"/>
</dbReference>
<dbReference type="Pfam" id="PF00389">
    <property type="entry name" value="2-Hacid_dh"/>
    <property type="match status" value="1"/>
</dbReference>
<dbReference type="PANTHER" id="PTHR10996:SF179">
    <property type="entry name" value="D-ISOMER SPECIFIC 2-HYDROXYACID DEHYDROGENASE FAMILY PROTEIN-RELATED"/>
    <property type="match status" value="1"/>
</dbReference>
<dbReference type="InterPro" id="IPR006140">
    <property type="entry name" value="D-isomer_DH_NAD-bd"/>
</dbReference>
<evidence type="ECO:0000256" key="7">
    <source>
        <dbReference type="RuleBase" id="RU003719"/>
    </source>
</evidence>
<dbReference type="CDD" id="cd12156">
    <property type="entry name" value="HPPR"/>
    <property type="match status" value="1"/>
</dbReference>
<accession>A0A6A2Y2Y5</accession>
<evidence type="ECO:0000256" key="1">
    <source>
        <dbReference type="ARBA" id="ARBA00022594"/>
    </source>
</evidence>
<dbReference type="Proteomes" id="UP000436088">
    <property type="component" value="Unassembled WGS sequence"/>
</dbReference>
<dbReference type="InterPro" id="IPR036291">
    <property type="entry name" value="NAD(P)-bd_dom_sf"/>
</dbReference>
<keyword evidence="1" id="KW-0323">Glycolate pathway</keyword>
<proteinExistence type="inferred from homology"/>
<dbReference type="GO" id="GO:0016618">
    <property type="term" value="F:hydroxypyruvate reductase [NAD(P)H] activity"/>
    <property type="evidence" value="ECO:0007669"/>
    <property type="project" value="UniProtKB-ARBA"/>
</dbReference>
<keyword evidence="11" id="KW-1185">Reference proteome</keyword>
<dbReference type="AlphaFoldDB" id="A0A6A2Y2Y5"/>
<evidence type="ECO:0000259" key="9">
    <source>
        <dbReference type="Pfam" id="PF02826"/>
    </source>
</evidence>
<dbReference type="SUPFAM" id="SSF51735">
    <property type="entry name" value="NAD(P)-binding Rossmann-fold domains"/>
    <property type="match status" value="1"/>
</dbReference>